<feature type="non-terminal residue" evidence="1">
    <location>
        <position position="1"/>
    </location>
</feature>
<organism evidence="1 2">
    <name type="scientific">Phytophthora nicotianae CJ01A1</name>
    <dbReference type="NCBI Taxonomy" id="1317063"/>
    <lineage>
        <taxon>Eukaryota</taxon>
        <taxon>Sar</taxon>
        <taxon>Stramenopiles</taxon>
        <taxon>Oomycota</taxon>
        <taxon>Peronosporomycetes</taxon>
        <taxon>Peronosporales</taxon>
        <taxon>Peronosporaceae</taxon>
        <taxon>Phytophthora</taxon>
    </lineage>
</organism>
<evidence type="ECO:0000313" key="1">
    <source>
        <dbReference type="EMBL" id="ETP00837.1"/>
    </source>
</evidence>
<protein>
    <submittedName>
        <fullName evidence="1">Uncharacterized protein</fullName>
    </submittedName>
</protein>
<name>W2VR48_PHYNI</name>
<reference evidence="1 2" key="1">
    <citation type="submission" date="2013-11" db="EMBL/GenBank/DDBJ databases">
        <title>The Genome Sequence of Phytophthora parasitica CJ01A1.</title>
        <authorList>
            <consortium name="The Broad Institute Genomics Platform"/>
            <person name="Russ C."/>
            <person name="Tyler B."/>
            <person name="Panabieres F."/>
            <person name="Shan W."/>
            <person name="Tripathy S."/>
            <person name="Grunwald N."/>
            <person name="Machado M."/>
            <person name="Johnson C.S."/>
            <person name="Walker B."/>
            <person name="Young S.K."/>
            <person name="Zeng Q."/>
            <person name="Gargeya S."/>
            <person name="Fitzgerald M."/>
            <person name="Haas B."/>
            <person name="Abouelleil A."/>
            <person name="Allen A.W."/>
            <person name="Alvarado L."/>
            <person name="Arachchi H.M."/>
            <person name="Berlin A.M."/>
            <person name="Chapman S.B."/>
            <person name="Gainer-Dewar J."/>
            <person name="Goldberg J."/>
            <person name="Griggs A."/>
            <person name="Gujja S."/>
            <person name="Hansen M."/>
            <person name="Howarth C."/>
            <person name="Imamovic A."/>
            <person name="Ireland A."/>
            <person name="Larimer J."/>
            <person name="McCowan C."/>
            <person name="Murphy C."/>
            <person name="Pearson M."/>
            <person name="Poon T.W."/>
            <person name="Priest M."/>
            <person name="Roberts A."/>
            <person name="Saif S."/>
            <person name="Shea T."/>
            <person name="Sisk P."/>
            <person name="Sykes S."/>
            <person name="Wortman J."/>
            <person name="Nusbaum C."/>
            <person name="Birren B."/>
        </authorList>
    </citation>
    <scope>NUCLEOTIDE SEQUENCE [LARGE SCALE GENOMIC DNA]</scope>
    <source>
        <strain evidence="1 2">CJ01A1</strain>
    </source>
</reference>
<dbReference type="Proteomes" id="UP000018958">
    <property type="component" value="Unassembled WGS sequence"/>
</dbReference>
<proteinExistence type="predicted"/>
<accession>W2VR48</accession>
<dbReference type="AlphaFoldDB" id="W2VR48"/>
<dbReference type="EMBL" id="ANIX01004343">
    <property type="protein sequence ID" value="ETP00837.1"/>
    <property type="molecule type" value="Genomic_DNA"/>
</dbReference>
<gene>
    <name evidence="1" type="ORF">F441_21826</name>
</gene>
<comment type="caution">
    <text evidence="1">The sequence shown here is derived from an EMBL/GenBank/DDBJ whole genome shotgun (WGS) entry which is preliminary data.</text>
</comment>
<evidence type="ECO:0000313" key="2">
    <source>
        <dbReference type="Proteomes" id="UP000018958"/>
    </source>
</evidence>
<sequence>AVDNVLEGNDYSFETRRWDASTRGVQVLRK</sequence>